<evidence type="ECO:0000313" key="3">
    <source>
        <dbReference type="WBParaSite" id="nRc.2.0.1.t36607-RA"/>
    </source>
</evidence>
<dbReference type="AlphaFoldDB" id="A0A915KD15"/>
<organism evidence="2 3">
    <name type="scientific">Romanomermis culicivorax</name>
    <name type="common">Nematode worm</name>
    <dbReference type="NCBI Taxonomy" id="13658"/>
    <lineage>
        <taxon>Eukaryota</taxon>
        <taxon>Metazoa</taxon>
        <taxon>Ecdysozoa</taxon>
        <taxon>Nematoda</taxon>
        <taxon>Enoplea</taxon>
        <taxon>Dorylaimia</taxon>
        <taxon>Mermithida</taxon>
        <taxon>Mermithoidea</taxon>
        <taxon>Mermithidae</taxon>
        <taxon>Romanomermis</taxon>
    </lineage>
</organism>
<proteinExistence type="predicted"/>
<feature type="region of interest" description="Disordered" evidence="1">
    <location>
        <begin position="1"/>
        <end position="41"/>
    </location>
</feature>
<dbReference type="Proteomes" id="UP000887565">
    <property type="component" value="Unplaced"/>
</dbReference>
<protein>
    <submittedName>
        <fullName evidence="3">Uncharacterized protein</fullName>
    </submittedName>
</protein>
<accession>A0A915KD15</accession>
<dbReference type="WBParaSite" id="nRc.2.0.1.t36607-RA">
    <property type="protein sequence ID" value="nRc.2.0.1.t36607-RA"/>
    <property type="gene ID" value="nRc.2.0.1.g36607"/>
</dbReference>
<evidence type="ECO:0000256" key="1">
    <source>
        <dbReference type="SAM" id="MobiDB-lite"/>
    </source>
</evidence>
<feature type="compositionally biased region" description="Polar residues" evidence="1">
    <location>
        <begin position="1"/>
        <end position="11"/>
    </location>
</feature>
<sequence length="90" mass="9866">MTKKTISQPIPSDSIPLAADYAPPQLHTGSHQGSFLVAPHGRKRPQLNQALQDLPIDYATHIAASASIADLAQAPFRDPRNRYCQHIVSR</sequence>
<keyword evidence="2" id="KW-1185">Reference proteome</keyword>
<reference evidence="3" key="1">
    <citation type="submission" date="2022-11" db="UniProtKB">
        <authorList>
            <consortium name="WormBaseParasite"/>
        </authorList>
    </citation>
    <scope>IDENTIFICATION</scope>
</reference>
<evidence type="ECO:0000313" key="2">
    <source>
        <dbReference type="Proteomes" id="UP000887565"/>
    </source>
</evidence>
<name>A0A915KD15_ROMCU</name>